<dbReference type="AlphaFoldDB" id="A0A0F9QCJ4"/>
<dbReference type="GO" id="GO:0009307">
    <property type="term" value="P:DNA restriction-modification system"/>
    <property type="evidence" value="ECO:0007669"/>
    <property type="project" value="InterPro"/>
</dbReference>
<proteinExistence type="predicted"/>
<accession>A0A0F9QCJ4</accession>
<evidence type="ECO:0008006" key="2">
    <source>
        <dbReference type="Google" id="ProtNLM"/>
    </source>
</evidence>
<name>A0A0F9QCJ4_9ZZZZ</name>
<organism evidence="1">
    <name type="scientific">marine sediment metagenome</name>
    <dbReference type="NCBI Taxonomy" id="412755"/>
    <lineage>
        <taxon>unclassified sequences</taxon>
        <taxon>metagenomes</taxon>
        <taxon>ecological metagenomes</taxon>
    </lineage>
</organism>
<dbReference type="GO" id="GO:0003677">
    <property type="term" value="F:DNA binding"/>
    <property type="evidence" value="ECO:0007669"/>
    <property type="project" value="InterPro"/>
</dbReference>
<reference evidence="1" key="1">
    <citation type="journal article" date="2015" name="Nature">
        <title>Complex archaea that bridge the gap between prokaryotes and eukaryotes.</title>
        <authorList>
            <person name="Spang A."/>
            <person name="Saw J.H."/>
            <person name="Jorgensen S.L."/>
            <person name="Zaremba-Niedzwiedzka K."/>
            <person name="Martijn J."/>
            <person name="Lind A.E."/>
            <person name="van Eijk R."/>
            <person name="Schleper C."/>
            <person name="Guy L."/>
            <person name="Ettema T.J."/>
        </authorList>
    </citation>
    <scope>NUCLEOTIDE SEQUENCE</scope>
</reference>
<dbReference type="EMBL" id="LAZR01001715">
    <property type="protein sequence ID" value="KKN40254.1"/>
    <property type="molecule type" value="Genomic_DNA"/>
</dbReference>
<comment type="caution">
    <text evidence="1">The sequence shown here is derived from an EMBL/GenBank/DDBJ whole genome shotgun (WGS) entry which is preliminary data.</text>
</comment>
<dbReference type="GO" id="GO:0009007">
    <property type="term" value="F:site-specific DNA-methyltransferase (adenine-specific) activity"/>
    <property type="evidence" value="ECO:0007669"/>
    <property type="project" value="InterPro"/>
</dbReference>
<dbReference type="Pfam" id="PF05869">
    <property type="entry name" value="Dam"/>
    <property type="match status" value="1"/>
</dbReference>
<dbReference type="InterPro" id="IPR008593">
    <property type="entry name" value="Dam_MeTrfase"/>
</dbReference>
<sequence>MANKVYMPPSKSVEYPTPDDLFDQLNGEFGPFTLDPCCRPAHYTAKRVLDAGGTIYIPPDVSGEWKDAYEDVKVDGLAQDWHGRVFMNPPYGREIVKWIEKAVEEVYVEERVEIVVALLPVRTDTAWWQGYINRGNSMAPQLGQKLLNIHLANRNIKLPYATASGVRYLPGRLKFGGEKNSAQFASAVVVWSRYDD</sequence>
<gene>
    <name evidence="1" type="ORF">LCGC14_0735340</name>
</gene>
<evidence type="ECO:0000313" key="1">
    <source>
        <dbReference type="EMBL" id="KKN40254.1"/>
    </source>
</evidence>
<protein>
    <recommendedName>
        <fullName evidence="2">DNA N-6-adenine-methyltransferase (Dam)</fullName>
    </recommendedName>
</protein>